<dbReference type="AlphaFoldDB" id="A0A7J8H9A6"/>
<proteinExistence type="predicted"/>
<gene>
    <name evidence="2" type="ORF">HJG63_020554</name>
</gene>
<keyword evidence="1" id="KW-1133">Transmembrane helix</keyword>
<reference evidence="2 3" key="1">
    <citation type="journal article" date="2020" name="Nature">
        <title>Six reference-quality genomes reveal evolution of bat adaptations.</title>
        <authorList>
            <person name="Jebb D."/>
            <person name="Huang Z."/>
            <person name="Pippel M."/>
            <person name="Hughes G.M."/>
            <person name="Lavrichenko K."/>
            <person name="Devanna P."/>
            <person name="Winkler S."/>
            <person name="Jermiin L.S."/>
            <person name="Skirmuntt E.C."/>
            <person name="Katzourakis A."/>
            <person name="Burkitt-Gray L."/>
            <person name="Ray D.A."/>
            <person name="Sullivan K.A.M."/>
            <person name="Roscito J.G."/>
            <person name="Kirilenko B.M."/>
            <person name="Davalos L.M."/>
            <person name="Corthals A.P."/>
            <person name="Power M.L."/>
            <person name="Jones G."/>
            <person name="Ransome R.D."/>
            <person name="Dechmann D.K.N."/>
            <person name="Locatelli A.G."/>
            <person name="Puechmaille S.J."/>
            <person name="Fedrigo O."/>
            <person name="Jarvis E.D."/>
            <person name="Hiller M."/>
            <person name="Vernes S.C."/>
            <person name="Myers E.W."/>
            <person name="Teeling E.C."/>
        </authorList>
    </citation>
    <scope>NUCLEOTIDE SEQUENCE [LARGE SCALE GENOMIC DNA]</scope>
    <source>
        <strain evidence="2">MRouAeg1</strain>
        <tissue evidence="2">Muscle</tissue>
    </source>
</reference>
<dbReference type="EMBL" id="JACASE010000005">
    <property type="protein sequence ID" value="KAF6468650.1"/>
    <property type="molecule type" value="Genomic_DNA"/>
</dbReference>
<evidence type="ECO:0000313" key="3">
    <source>
        <dbReference type="Proteomes" id="UP000593571"/>
    </source>
</evidence>
<dbReference type="Proteomes" id="UP000593571">
    <property type="component" value="Unassembled WGS sequence"/>
</dbReference>
<protein>
    <submittedName>
        <fullName evidence="2">Uncharacterized protein</fullName>
    </submittedName>
</protein>
<name>A0A7J8H9A6_ROUAE</name>
<evidence type="ECO:0000256" key="1">
    <source>
        <dbReference type="SAM" id="Phobius"/>
    </source>
</evidence>
<sequence>MQLYKNRLMLKAFSPLPSSHYFSKSIWREKSKSIRHSKYSCELGKNNHSPSLPVIVFCVTCFFINHVTFDITFLSLFSLGPHQLRERHQPGATSLPVGGV</sequence>
<comment type="caution">
    <text evidence="2">The sequence shown here is derived from an EMBL/GenBank/DDBJ whole genome shotgun (WGS) entry which is preliminary data.</text>
</comment>
<accession>A0A7J8H9A6</accession>
<keyword evidence="3" id="KW-1185">Reference proteome</keyword>
<keyword evidence="1" id="KW-0472">Membrane</keyword>
<feature type="transmembrane region" description="Helical" evidence="1">
    <location>
        <begin position="54"/>
        <end position="79"/>
    </location>
</feature>
<keyword evidence="1" id="KW-0812">Transmembrane</keyword>
<organism evidence="2 3">
    <name type="scientific">Rousettus aegyptiacus</name>
    <name type="common">Egyptian fruit bat</name>
    <name type="synonym">Pteropus aegyptiacus</name>
    <dbReference type="NCBI Taxonomy" id="9407"/>
    <lineage>
        <taxon>Eukaryota</taxon>
        <taxon>Metazoa</taxon>
        <taxon>Chordata</taxon>
        <taxon>Craniata</taxon>
        <taxon>Vertebrata</taxon>
        <taxon>Euteleostomi</taxon>
        <taxon>Mammalia</taxon>
        <taxon>Eutheria</taxon>
        <taxon>Laurasiatheria</taxon>
        <taxon>Chiroptera</taxon>
        <taxon>Yinpterochiroptera</taxon>
        <taxon>Pteropodoidea</taxon>
        <taxon>Pteropodidae</taxon>
        <taxon>Rousettinae</taxon>
        <taxon>Rousettus</taxon>
    </lineage>
</organism>
<evidence type="ECO:0000313" key="2">
    <source>
        <dbReference type="EMBL" id="KAF6468650.1"/>
    </source>
</evidence>